<gene>
    <name evidence="1" type="ORF">BDM02DRAFT_3091246</name>
</gene>
<proteinExistence type="predicted"/>
<reference evidence="1" key="2">
    <citation type="journal article" date="2020" name="Nat. Commun.">
        <title>Large-scale genome sequencing of mycorrhizal fungi provides insights into the early evolution of symbiotic traits.</title>
        <authorList>
            <person name="Miyauchi S."/>
            <person name="Kiss E."/>
            <person name="Kuo A."/>
            <person name="Drula E."/>
            <person name="Kohler A."/>
            <person name="Sanchez-Garcia M."/>
            <person name="Morin E."/>
            <person name="Andreopoulos B."/>
            <person name="Barry K.W."/>
            <person name="Bonito G."/>
            <person name="Buee M."/>
            <person name="Carver A."/>
            <person name="Chen C."/>
            <person name="Cichocki N."/>
            <person name="Clum A."/>
            <person name="Culley D."/>
            <person name="Crous P.W."/>
            <person name="Fauchery L."/>
            <person name="Girlanda M."/>
            <person name="Hayes R.D."/>
            <person name="Keri Z."/>
            <person name="LaButti K."/>
            <person name="Lipzen A."/>
            <person name="Lombard V."/>
            <person name="Magnuson J."/>
            <person name="Maillard F."/>
            <person name="Murat C."/>
            <person name="Nolan M."/>
            <person name="Ohm R.A."/>
            <person name="Pangilinan J."/>
            <person name="Pereira M.F."/>
            <person name="Perotto S."/>
            <person name="Peter M."/>
            <person name="Pfister S."/>
            <person name="Riley R."/>
            <person name="Sitrit Y."/>
            <person name="Stielow J.B."/>
            <person name="Szollosi G."/>
            <person name="Zifcakova L."/>
            <person name="Stursova M."/>
            <person name="Spatafora J.W."/>
            <person name="Tedersoo L."/>
            <person name="Vaario L.M."/>
            <person name="Yamada A."/>
            <person name="Yan M."/>
            <person name="Wang P."/>
            <person name="Xu J."/>
            <person name="Bruns T."/>
            <person name="Baldrian P."/>
            <person name="Vilgalys R."/>
            <person name="Dunand C."/>
            <person name="Henrissat B."/>
            <person name="Grigoriev I.V."/>
            <person name="Hibbett D."/>
            <person name="Nagy L.G."/>
            <person name="Martin F.M."/>
        </authorList>
    </citation>
    <scope>NUCLEOTIDE SEQUENCE</scope>
    <source>
        <strain evidence="1">P2</strain>
    </source>
</reference>
<name>A0ACB6ZNV0_THEGA</name>
<accession>A0ACB6ZNV0</accession>
<comment type="caution">
    <text evidence="1">The sequence shown here is derived from an EMBL/GenBank/DDBJ whole genome shotgun (WGS) entry which is preliminary data.</text>
</comment>
<keyword evidence="2" id="KW-1185">Reference proteome</keyword>
<dbReference type="Proteomes" id="UP000886501">
    <property type="component" value="Unassembled WGS sequence"/>
</dbReference>
<evidence type="ECO:0000313" key="2">
    <source>
        <dbReference type="Proteomes" id="UP000886501"/>
    </source>
</evidence>
<evidence type="ECO:0000313" key="1">
    <source>
        <dbReference type="EMBL" id="KAF9651500.1"/>
    </source>
</evidence>
<sequence length="689" mass="75449">MDVEGGPSSKATSQVKKSKSRSQGLRFSKPSKSAPPTTHHRHRPAPLFRRDAQVERLLHPPILFQPSTTVLTNSFTSSARTTKRLERSWSRNVGPGPVHELLEDRAWYKEAIPDAAVASEAGRRPVVYDTVKLEGKYQMISERSVICAPTLMCWCKGIPSEASSHLIHPTGSGAHGLCCHFGPFDSQTKMGIKPLESINLSEAISQSDSHVFNAGGPVWGLDWCPIHPDDREHISYRQYMAVGTHPFAYTPNIGVRVSRPSPSSIQIWSFGLEDGKPTTLCEALLCIESGHANELKWCPLPSHDPLGAEHGLNQPRKLGLLAGTFEDGSFSVFVVPHPKDLQPPNIQGPIYVKVEPILCVELQDTSCWAFDWANSEVVAIGCTNGAVAIYNISDYLKEGKPLDEDILPQFYTSIHQSAVRAVSWMRIPPSSPSGSPLWNEDPVIIATGGYDGAQGYIDLRDGVMNEFNRTRDVVNDISFSPYIAGAISIDHENSVKVFSASPSLLGKGHNLFNANGPIWSIGPSDYHPYVATGCADGSCITTNMLRPPRRGDVPFFYYKIYQLDYSRNTGEYRMLEQFLPQETLDRFTAKKARSKNPETTSAQTNPGAWAPEVSVQRVVWNNGNGLGNCQLLVSGTASGLCRIDWVSGRWFKGRDLGLGGIETLRGEVDGGGDVDMDDAEGEGEGEASD</sequence>
<organism evidence="1 2">
    <name type="scientific">Thelephora ganbajun</name>
    <name type="common">Ganba fungus</name>
    <dbReference type="NCBI Taxonomy" id="370292"/>
    <lineage>
        <taxon>Eukaryota</taxon>
        <taxon>Fungi</taxon>
        <taxon>Dikarya</taxon>
        <taxon>Basidiomycota</taxon>
        <taxon>Agaricomycotina</taxon>
        <taxon>Agaricomycetes</taxon>
        <taxon>Thelephorales</taxon>
        <taxon>Thelephoraceae</taxon>
        <taxon>Thelephora</taxon>
    </lineage>
</organism>
<protein>
    <submittedName>
        <fullName evidence="1">Uncharacterized protein</fullName>
    </submittedName>
</protein>
<dbReference type="EMBL" id="MU117975">
    <property type="protein sequence ID" value="KAF9651500.1"/>
    <property type="molecule type" value="Genomic_DNA"/>
</dbReference>
<reference evidence="1" key="1">
    <citation type="submission" date="2019-10" db="EMBL/GenBank/DDBJ databases">
        <authorList>
            <consortium name="DOE Joint Genome Institute"/>
            <person name="Kuo A."/>
            <person name="Miyauchi S."/>
            <person name="Kiss E."/>
            <person name="Drula E."/>
            <person name="Kohler A."/>
            <person name="Sanchez-Garcia M."/>
            <person name="Andreopoulos B."/>
            <person name="Barry K.W."/>
            <person name="Bonito G."/>
            <person name="Buee M."/>
            <person name="Carver A."/>
            <person name="Chen C."/>
            <person name="Cichocki N."/>
            <person name="Clum A."/>
            <person name="Culley D."/>
            <person name="Crous P.W."/>
            <person name="Fauchery L."/>
            <person name="Girlanda M."/>
            <person name="Hayes R."/>
            <person name="Keri Z."/>
            <person name="Labutti K."/>
            <person name="Lipzen A."/>
            <person name="Lombard V."/>
            <person name="Magnuson J."/>
            <person name="Maillard F."/>
            <person name="Morin E."/>
            <person name="Murat C."/>
            <person name="Nolan M."/>
            <person name="Ohm R."/>
            <person name="Pangilinan J."/>
            <person name="Pereira M."/>
            <person name="Perotto S."/>
            <person name="Peter M."/>
            <person name="Riley R."/>
            <person name="Sitrit Y."/>
            <person name="Stielow B."/>
            <person name="Szollosi G."/>
            <person name="Zifcakova L."/>
            <person name="Stursova M."/>
            <person name="Spatafora J.W."/>
            <person name="Tedersoo L."/>
            <person name="Vaario L.-M."/>
            <person name="Yamada A."/>
            <person name="Yan M."/>
            <person name="Wang P."/>
            <person name="Xu J."/>
            <person name="Bruns T."/>
            <person name="Baldrian P."/>
            <person name="Vilgalys R."/>
            <person name="Henrissat B."/>
            <person name="Grigoriev I.V."/>
            <person name="Hibbett D."/>
            <person name="Nagy L.G."/>
            <person name="Martin F.M."/>
        </authorList>
    </citation>
    <scope>NUCLEOTIDE SEQUENCE</scope>
    <source>
        <strain evidence="1">P2</strain>
    </source>
</reference>